<evidence type="ECO:0000256" key="8">
    <source>
        <dbReference type="HAMAP-Rule" id="MF_00909"/>
    </source>
</evidence>
<organism evidence="13 14">
    <name type="scientific">Culicoidibacter larvae</name>
    <dbReference type="NCBI Taxonomy" id="2579976"/>
    <lineage>
        <taxon>Bacteria</taxon>
        <taxon>Bacillati</taxon>
        <taxon>Bacillota</taxon>
        <taxon>Culicoidibacteria</taxon>
        <taxon>Culicoidibacterales</taxon>
        <taxon>Culicoidibacteraceae</taxon>
        <taxon>Culicoidibacter</taxon>
    </lineage>
</organism>
<evidence type="ECO:0000256" key="5">
    <source>
        <dbReference type="ARBA" id="ARBA00023134"/>
    </source>
</evidence>
<dbReference type="FunFam" id="3.40.50.1440:FF:000023">
    <property type="entry name" value="Cell division protein FtsZ"/>
    <property type="match status" value="1"/>
</dbReference>
<dbReference type="HAMAP" id="MF_00909">
    <property type="entry name" value="FtsZ"/>
    <property type="match status" value="1"/>
</dbReference>
<dbReference type="EMBL" id="VBWP01000002">
    <property type="protein sequence ID" value="TLG76806.1"/>
    <property type="molecule type" value="Genomic_DNA"/>
</dbReference>
<dbReference type="SMART" id="SM00865">
    <property type="entry name" value="Tubulin_C"/>
    <property type="match status" value="1"/>
</dbReference>
<dbReference type="InterPro" id="IPR020805">
    <property type="entry name" value="Cell_div_FtsZ_CS"/>
</dbReference>
<gene>
    <name evidence="8 13" type="primary">ftsZ</name>
    <name evidence="13" type="ORF">FEZ08_03075</name>
</gene>
<accession>A0A5R8QGB5</accession>
<keyword evidence="2 8" id="KW-0963">Cytoplasm</keyword>
<dbReference type="PROSITE" id="PS01135">
    <property type="entry name" value="FTSZ_2"/>
    <property type="match status" value="1"/>
</dbReference>
<dbReference type="PROSITE" id="PS01134">
    <property type="entry name" value="FTSZ_1"/>
    <property type="match status" value="1"/>
</dbReference>
<feature type="domain" description="Tubulin/FtsZ GTPase" evidence="11">
    <location>
        <begin position="14"/>
        <end position="206"/>
    </location>
</feature>
<dbReference type="InterPro" id="IPR008280">
    <property type="entry name" value="Tub_FtsZ_C"/>
</dbReference>
<dbReference type="GO" id="GO:0005525">
    <property type="term" value="F:GTP binding"/>
    <property type="evidence" value="ECO:0007669"/>
    <property type="project" value="UniProtKB-UniRule"/>
</dbReference>
<dbReference type="InterPro" id="IPR024757">
    <property type="entry name" value="FtsZ_C"/>
</dbReference>
<dbReference type="InterPro" id="IPR018316">
    <property type="entry name" value="Tubulin/FtsZ_2-layer-sand-dom"/>
</dbReference>
<proteinExistence type="inferred from homology"/>
<feature type="binding site" evidence="8">
    <location>
        <begin position="109"/>
        <end position="111"/>
    </location>
    <ligand>
        <name>GTP</name>
        <dbReference type="ChEBI" id="CHEBI:37565"/>
    </ligand>
</feature>
<name>A0A5R8QGB5_9FIRM</name>
<evidence type="ECO:0000256" key="4">
    <source>
        <dbReference type="ARBA" id="ARBA00022741"/>
    </source>
</evidence>
<dbReference type="GO" id="GO:0032153">
    <property type="term" value="C:cell division site"/>
    <property type="evidence" value="ECO:0007669"/>
    <property type="project" value="UniProtKB-UniRule"/>
</dbReference>
<evidence type="ECO:0000256" key="2">
    <source>
        <dbReference type="ARBA" id="ARBA00022490"/>
    </source>
</evidence>
<evidence type="ECO:0000259" key="12">
    <source>
        <dbReference type="SMART" id="SM00865"/>
    </source>
</evidence>
<evidence type="ECO:0000313" key="14">
    <source>
        <dbReference type="Proteomes" id="UP000306912"/>
    </source>
</evidence>
<dbReference type="NCBIfam" id="TIGR00065">
    <property type="entry name" value="ftsZ"/>
    <property type="match status" value="1"/>
</dbReference>
<dbReference type="InterPro" id="IPR045061">
    <property type="entry name" value="FtsZ/CetZ"/>
</dbReference>
<evidence type="ECO:0000256" key="3">
    <source>
        <dbReference type="ARBA" id="ARBA00022618"/>
    </source>
</evidence>
<dbReference type="SUPFAM" id="SSF52490">
    <property type="entry name" value="Tubulin nucleotide-binding domain-like"/>
    <property type="match status" value="1"/>
</dbReference>
<dbReference type="OrthoDB" id="9813375at2"/>
<dbReference type="InParanoid" id="A0A5R8QGB5"/>
<dbReference type="Gene3D" id="3.30.1330.20">
    <property type="entry name" value="Tubulin/FtsZ, C-terminal domain"/>
    <property type="match status" value="1"/>
</dbReference>
<evidence type="ECO:0000256" key="1">
    <source>
        <dbReference type="ARBA" id="ARBA00009690"/>
    </source>
</evidence>
<dbReference type="Pfam" id="PF12327">
    <property type="entry name" value="FtsZ_C"/>
    <property type="match status" value="1"/>
</dbReference>
<dbReference type="GO" id="GO:0000917">
    <property type="term" value="P:division septum assembly"/>
    <property type="evidence" value="ECO:0007669"/>
    <property type="project" value="UniProtKB-KW"/>
</dbReference>
<sequence length="367" mass="38591">MILDAFQSEAVLARIKVIGVGGGGNNAVDRMIDEGIKGIEFIAANTDLQVLERSKAPIKIQLGKDLTRGLGAGANPEVGRQAAQESREDLKAALAGADMVFVTAGMGGGTGTGAAPIIASIARELGILTVGIVTRPFGFEGRRRGESAIEGIQELRQSVDTIIVIPNDRLLEVVDRNTPILQAFKYADKVLLQGVQGLTDIIAVPGVVNLDFADVKSIMLDRGAALMGVGIATGENRVMEATRMAISSPLLEISMEGATDAIINVTGGIDFSLVEAQEAARAVAQASSTTEVNIIFGVAINPELDNEVVVTVIATGFEDEETLLFSGGDNTFTSDFSAFSSSRGEKTEGDKTDTSVDVPVFFKKRDF</sequence>
<dbReference type="PANTHER" id="PTHR30314">
    <property type="entry name" value="CELL DIVISION PROTEIN FTSZ-RELATED"/>
    <property type="match status" value="1"/>
</dbReference>
<comment type="subunit">
    <text evidence="8">Homodimer. Polymerizes to form a dynamic ring structure in a strictly GTP-dependent manner. Interacts directly with several other division proteins.</text>
</comment>
<feature type="binding site" evidence="8">
    <location>
        <begin position="22"/>
        <end position="26"/>
    </location>
    <ligand>
        <name>GTP</name>
        <dbReference type="ChEBI" id="CHEBI:37565"/>
    </ligand>
</feature>
<comment type="caution">
    <text evidence="13">The sequence shown here is derived from an EMBL/GenBank/DDBJ whole genome shotgun (WGS) entry which is preliminary data.</text>
</comment>
<dbReference type="GO" id="GO:0003924">
    <property type="term" value="F:GTPase activity"/>
    <property type="evidence" value="ECO:0007669"/>
    <property type="project" value="UniProtKB-UniRule"/>
</dbReference>
<evidence type="ECO:0000256" key="7">
    <source>
        <dbReference type="ARBA" id="ARBA00023306"/>
    </source>
</evidence>
<evidence type="ECO:0000256" key="6">
    <source>
        <dbReference type="ARBA" id="ARBA00023210"/>
    </source>
</evidence>
<dbReference type="InterPro" id="IPR036525">
    <property type="entry name" value="Tubulin/FtsZ_GTPase_sf"/>
</dbReference>
<comment type="similarity">
    <text evidence="1 8 10">Belongs to the FtsZ family.</text>
</comment>
<dbReference type="RefSeq" id="WP_138190444.1">
    <property type="nucleotide sequence ID" value="NZ_VBWP01000002.1"/>
</dbReference>
<feature type="binding site" evidence="8">
    <location>
        <position position="188"/>
    </location>
    <ligand>
        <name>GTP</name>
        <dbReference type="ChEBI" id="CHEBI:37565"/>
    </ligand>
</feature>
<dbReference type="InterPro" id="IPR000158">
    <property type="entry name" value="Cell_div_FtsZ"/>
</dbReference>
<keyword evidence="5 8" id="KW-0342">GTP-binding</keyword>
<dbReference type="PRINTS" id="PR00423">
    <property type="entry name" value="CELLDVISFTSZ"/>
</dbReference>
<evidence type="ECO:0000256" key="9">
    <source>
        <dbReference type="NCBIfam" id="TIGR00065"/>
    </source>
</evidence>
<dbReference type="Gene3D" id="3.40.50.1440">
    <property type="entry name" value="Tubulin/FtsZ, GTPase domain"/>
    <property type="match status" value="1"/>
</dbReference>
<protein>
    <recommendedName>
        <fullName evidence="8 9">Cell division protein FtsZ</fullName>
    </recommendedName>
</protein>
<dbReference type="GO" id="GO:0043093">
    <property type="term" value="P:FtsZ-dependent cytokinesis"/>
    <property type="evidence" value="ECO:0007669"/>
    <property type="project" value="UniProtKB-UniRule"/>
</dbReference>
<dbReference type="InterPro" id="IPR003008">
    <property type="entry name" value="Tubulin_FtsZ_GTPase"/>
</dbReference>
<dbReference type="AlphaFoldDB" id="A0A5R8QGB5"/>
<dbReference type="Proteomes" id="UP000306912">
    <property type="component" value="Unassembled WGS sequence"/>
</dbReference>
<dbReference type="GO" id="GO:0005737">
    <property type="term" value="C:cytoplasm"/>
    <property type="evidence" value="ECO:0007669"/>
    <property type="project" value="UniProtKB-SubCell"/>
</dbReference>
<dbReference type="PANTHER" id="PTHR30314:SF3">
    <property type="entry name" value="MITOCHONDRIAL DIVISION PROTEIN FSZA"/>
    <property type="match status" value="1"/>
</dbReference>
<evidence type="ECO:0000256" key="10">
    <source>
        <dbReference type="RuleBase" id="RU000631"/>
    </source>
</evidence>
<keyword evidence="4 8" id="KW-0547">Nucleotide-binding</keyword>
<dbReference type="SUPFAM" id="SSF55307">
    <property type="entry name" value="Tubulin C-terminal domain-like"/>
    <property type="match status" value="1"/>
</dbReference>
<comment type="subcellular location">
    <subcellularLocation>
        <location evidence="8">Cytoplasm</location>
    </subcellularLocation>
    <text evidence="8">Assembles at midcell at the inner surface of the cytoplasmic membrane.</text>
</comment>
<keyword evidence="3 8" id="KW-0132">Cell division</keyword>
<feature type="binding site" evidence="8">
    <location>
        <position position="140"/>
    </location>
    <ligand>
        <name>GTP</name>
        <dbReference type="ChEBI" id="CHEBI:37565"/>
    </ligand>
</feature>
<keyword evidence="14" id="KW-1185">Reference proteome</keyword>
<comment type="function">
    <text evidence="8 10">Essential cell division protein that forms a contractile ring structure (Z ring) at the future cell division site. The regulation of the ring assembly controls the timing and the location of cell division. One of the functions of the FtsZ ring is to recruit other cell division proteins to the septum to produce a new cell wall between the dividing cells. Binds GTP and shows GTPase activity.</text>
</comment>
<dbReference type="Pfam" id="PF00091">
    <property type="entry name" value="Tubulin"/>
    <property type="match status" value="1"/>
</dbReference>
<dbReference type="InterPro" id="IPR037103">
    <property type="entry name" value="Tubulin/FtsZ-like_C"/>
</dbReference>
<feature type="domain" description="Tubulin/FtsZ 2-layer sandwich" evidence="12">
    <location>
        <begin position="208"/>
        <end position="326"/>
    </location>
</feature>
<evidence type="ECO:0000313" key="13">
    <source>
        <dbReference type="EMBL" id="TLG76806.1"/>
    </source>
</evidence>
<feature type="binding site" evidence="8">
    <location>
        <position position="144"/>
    </location>
    <ligand>
        <name>GTP</name>
        <dbReference type="ChEBI" id="CHEBI:37565"/>
    </ligand>
</feature>
<reference evidence="13 14" key="1">
    <citation type="submission" date="2019-05" db="EMBL/GenBank/DDBJ databases">
        <title>Culicoidintestinum kansasii gen. nov., sp. nov. from the gastrointestinal tract of the biting midge, Culicoides sonorensis.</title>
        <authorList>
            <person name="Neupane S."/>
            <person name="Ghosh A."/>
            <person name="Gunther S."/>
            <person name="Martin K."/>
            <person name="Zurek L."/>
        </authorList>
    </citation>
    <scope>NUCLEOTIDE SEQUENCE [LARGE SCALE GENOMIC DNA]</scope>
    <source>
        <strain evidence="13 14">CS-1</strain>
    </source>
</reference>
<dbReference type="CDD" id="cd02201">
    <property type="entry name" value="FtsZ_type1"/>
    <property type="match status" value="1"/>
</dbReference>
<keyword evidence="6 8" id="KW-0717">Septation</keyword>
<keyword evidence="7 8" id="KW-0131">Cell cycle</keyword>
<dbReference type="FunCoup" id="A0A5R8QGB5">
    <property type="interactions" value="387"/>
</dbReference>
<dbReference type="SMART" id="SM00864">
    <property type="entry name" value="Tubulin"/>
    <property type="match status" value="1"/>
</dbReference>
<evidence type="ECO:0000259" key="11">
    <source>
        <dbReference type="SMART" id="SM00864"/>
    </source>
</evidence>
<dbReference type="GO" id="GO:0051258">
    <property type="term" value="P:protein polymerization"/>
    <property type="evidence" value="ECO:0007669"/>
    <property type="project" value="UniProtKB-UniRule"/>
</dbReference>